<protein>
    <submittedName>
        <fullName evidence="1">Uncharacterized protein</fullName>
    </submittedName>
</protein>
<dbReference type="AlphaFoldDB" id="A0A151J8M4"/>
<evidence type="ECO:0000313" key="2">
    <source>
        <dbReference type="Proteomes" id="UP000078492"/>
    </source>
</evidence>
<evidence type="ECO:0000313" key="1">
    <source>
        <dbReference type="EMBL" id="KYN21210.1"/>
    </source>
</evidence>
<name>A0A151J8M4_9HYME</name>
<gene>
    <name evidence="1" type="ORF">ALC57_06403</name>
</gene>
<dbReference type="Proteomes" id="UP000078492">
    <property type="component" value="Unassembled WGS sequence"/>
</dbReference>
<sequence>MTASPAWKSLKRVHFLCRKTPRHLSNSEVEAWITVFLGPGGRGFCTNFSHVGLYIIERLPEGEVLVLVVELLLVIVGRTEPLPRQSIYEHRWMIRGWRRRHRGNAALVFAILRIFISYTSSNLNSAFCYGFERYLEAALVESPSSQPRRSTPRYCYRCARNGSINAERRWSEVETDGECLQKRERERNCGSQEHGRVR</sequence>
<proteinExistence type="predicted"/>
<accession>A0A151J8M4</accession>
<reference evidence="1 2" key="1">
    <citation type="submission" date="2015-09" db="EMBL/GenBank/DDBJ databases">
        <title>Trachymyrmex cornetzi WGS genome.</title>
        <authorList>
            <person name="Nygaard S."/>
            <person name="Hu H."/>
            <person name="Boomsma J."/>
            <person name="Zhang G."/>
        </authorList>
    </citation>
    <scope>NUCLEOTIDE SEQUENCE [LARGE SCALE GENOMIC DNA]</scope>
    <source>
        <strain evidence="1">Tcor2-1</strain>
        <tissue evidence="1">Whole body</tissue>
    </source>
</reference>
<keyword evidence="2" id="KW-1185">Reference proteome</keyword>
<organism evidence="1 2">
    <name type="scientific">Trachymyrmex cornetzi</name>
    <dbReference type="NCBI Taxonomy" id="471704"/>
    <lineage>
        <taxon>Eukaryota</taxon>
        <taxon>Metazoa</taxon>
        <taxon>Ecdysozoa</taxon>
        <taxon>Arthropoda</taxon>
        <taxon>Hexapoda</taxon>
        <taxon>Insecta</taxon>
        <taxon>Pterygota</taxon>
        <taxon>Neoptera</taxon>
        <taxon>Endopterygota</taxon>
        <taxon>Hymenoptera</taxon>
        <taxon>Apocrita</taxon>
        <taxon>Aculeata</taxon>
        <taxon>Formicoidea</taxon>
        <taxon>Formicidae</taxon>
        <taxon>Myrmicinae</taxon>
        <taxon>Trachymyrmex</taxon>
    </lineage>
</organism>
<dbReference type="EMBL" id="KQ979492">
    <property type="protein sequence ID" value="KYN21210.1"/>
    <property type="molecule type" value="Genomic_DNA"/>
</dbReference>